<dbReference type="SMART" id="SM00382">
    <property type="entry name" value="AAA"/>
    <property type="match status" value="1"/>
</dbReference>
<keyword evidence="7" id="KW-0238">DNA-binding</keyword>
<dbReference type="Gene3D" id="3.40.50.300">
    <property type="entry name" value="P-loop containing nucleotide triphosphate hydrolases"/>
    <property type="match status" value="1"/>
</dbReference>
<evidence type="ECO:0000259" key="10">
    <source>
        <dbReference type="PROSITE" id="PS50045"/>
    </source>
</evidence>
<dbReference type="GO" id="GO:0000160">
    <property type="term" value="P:phosphorelay signal transduction system"/>
    <property type="evidence" value="ECO:0007669"/>
    <property type="project" value="UniProtKB-KW"/>
</dbReference>
<dbReference type="GO" id="GO:0005524">
    <property type="term" value="F:ATP binding"/>
    <property type="evidence" value="ECO:0007669"/>
    <property type="project" value="UniProtKB-KW"/>
</dbReference>
<dbReference type="FunFam" id="3.40.50.2300:FF:000018">
    <property type="entry name" value="DNA-binding transcriptional regulator NtrC"/>
    <property type="match status" value="1"/>
</dbReference>
<dbReference type="InterPro" id="IPR025944">
    <property type="entry name" value="Sigma_54_int_dom_CS"/>
</dbReference>
<dbReference type="InterPro" id="IPR027417">
    <property type="entry name" value="P-loop_NTPase"/>
</dbReference>
<feature type="modified residue" description="4-aspartylphosphate" evidence="9">
    <location>
        <position position="85"/>
    </location>
</feature>
<dbReference type="Pfam" id="PF25601">
    <property type="entry name" value="AAA_lid_14"/>
    <property type="match status" value="1"/>
</dbReference>
<dbReference type="AlphaFoldDB" id="Q3JI73"/>
<keyword evidence="3" id="KW-0378">Hydrolase</keyword>
<evidence type="ECO:0000256" key="2">
    <source>
        <dbReference type="ARBA" id="ARBA00022741"/>
    </source>
</evidence>
<evidence type="ECO:0000256" key="6">
    <source>
        <dbReference type="ARBA" id="ARBA00023015"/>
    </source>
</evidence>
<keyword evidence="4" id="KW-0067">ATP-binding</keyword>
<evidence type="ECO:0000256" key="5">
    <source>
        <dbReference type="ARBA" id="ARBA00023012"/>
    </source>
</evidence>
<gene>
    <name evidence="12" type="ordered locus">BURPS1710b_A1573</name>
</gene>
<dbReference type="InterPro" id="IPR011006">
    <property type="entry name" value="CheY-like_superfamily"/>
</dbReference>
<dbReference type="PRINTS" id="PR01590">
    <property type="entry name" value="HTHFIS"/>
</dbReference>
<dbReference type="PROSITE" id="PS50045">
    <property type="entry name" value="SIGMA54_INTERACT_4"/>
    <property type="match status" value="1"/>
</dbReference>
<protein>
    <submittedName>
        <fullName evidence="12">C4-dicarboxylate transport transcriptional response regulator</fullName>
    </submittedName>
</protein>
<dbReference type="PROSITE" id="PS00675">
    <property type="entry name" value="SIGMA54_INTERACT_1"/>
    <property type="match status" value="1"/>
</dbReference>
<evidence type="ECO:0000256" key="3">
    <source>
        <dbReference type="ARBA" id="ARBA00022801"/>
    </source>
</evidence>
<feature type="domain" description="Response regulatory" evidence="11">
    <location>
        <begin position="36"/>
        <end position="152"/>
    </location>
</feature>
<keyword evidence="1 9" id="KW-0597">Phosphoprotein</keyword>
<keyword evidence="8" id="KW-0804">Transcription</keyword>
<organism evidence="12 13">
    <name type="scientific">Burkholderia pseudomallei (strain 1710b)</name>
    <dbReference type="NCBI Taxonomy" id="320372"/>
    <lineage>
        <taxon>Bacteria</taxon>
        <taxon>Pseudomonadati</taxon>
        <taxon>Pseudomonadota</taxon>
        <taxon>Betaproteobacteria</taxon>
        <taxon>Burkholderiales</taxon>
        <taxon>Burkholderiaceae</taxon>
        <taxon>Burkholderia</taxon>
        <taxon>pseudomallei group</taxon>
    </lineage>
</organism>
<evidence type="ECO:0000256" key="1">
    <source>
        <dbReference type="ARBA" id="ARBA00022553"/>
    </source>
</evidence>
<dbReference type="CDD" id="cd17549">
    <property type="entry name" value="REC_DctD-like"/>
    <property type="match status" value="1"/>
</dbReference>
<reference evidence="12 13" key="1">
    <citation type="submission" date="2005-09" db="EMBL/GenBank/DDBJ databases">
        <authorList>
            <person name="Woods D.E."/>
            <person name="Nierman W.C."/>
        </authorList>
    </citation>
    <scope>NUCLEOTIDE SEQUENCE [LARGE SCALE GENOMIC DNA]</scope>
    <source>
        <strain evidence="12 13">1710b</strain>
    </source>
</reference>
<dbReference type="Gene3D" id="3.40.50.2300">
    <property type="match status" value="1"/>
</dbReference>
<evidence type="ECO:0000256" key="7">
    <source>
        <dbReference type="ARBA" id="ARBA00023125"/>
    </source>
</evidence>
<dbReference type="PROSITE" id="PS00758">
    <property type="entry name" value="ARGE_DAPE_CPG2_1"/>
    <property type="match status" value="1"/>
</dbReference>
<sequence length="472" mass="51661">MSSPSWAAPFSSSNCTAYRESFLPMMNADNAYGREAVYVIEDDAAVRLGCSQALALEGIGVREFEDAESALAALKRDPPAAIVSDVRLPGMGGLALLDSMKAHPRDADIPVILMTGHGDVAMAVGAMRCGAYDFIEKPFHSDRLVDTVRRALEHRKLVIENRSLRAQLSGERPLLGSAPAMQRVHALIDAIGPTSADVLIIGETGTGKEVLARALHAASRRTGPFVALNCAALPEAVFESEIFGHEPGAFTGAQQRRIGKFEYASGGTLFLDELESMPLSLQAKLLRALQERSIERLGSNVSVAVDVRVIAAVKQDLKQLAADGLFRSDLYFRLNVASIELPPLRRRTDDIPELFSHFLRAAAVRFEKPEPVWTQEDMMRWQLYDWPGNVRELKNTAERFCLGLEDGLPRSPAGFDSLASRMVSAERAYIEEALRNAGGQVAKAAELLGLPRKTLYDKITRHGIDMTAFRCT</sequence>
<dbReference type="InterPro" id="IPR001261">
    <property type="entry name" value="ArgE/DapE_CS"/>
</dbReference>
<dbReference type="GO" id="GO:0043565">
    <property type="term" value="F:sequence-specific DNA binding"/>
    <property type="evidence" value="ECO:0007669"/>
    <property type="project" value="InterPro"/>
</dbReference>
<evidence type="ECO:0000256" key="8">
    <source>
        <dbReference type="ARBA" id="ARBA00023163"/>
    </source>
</evidence>
<dbReference type="InterPro" id="IPR058031">
    <property type="entry name" value="AAA_lid_NorR"/>
</dbReference>
<dbReference type="FunFam" id="3.40.50.300:FF:000006">
    <property type="entry name" value="DNA-binding transcriptional regulator NtrC"/>
    <property type="match status" value="1"/>
</dbReference>
<dbReference type="PROSITE" id="PS00688">
    <property type="entry name" value="SIGMA54_INTERACT_3"/>
    <property type="match status" value="1"/>
</dbReference>
<dbReference type="PROSITE" id="PS00676">
    <property type="entry name" value="SIGMA54_INTERACT_2"/>
    <property type="match status" value="1"/>
</dbReference>
<dbReference type="SUPFAM" id="SSF52172">
    <property type="entry name" value="CheY-like"/>
    <property type="match status" value="1"/>
</dbReference>
<evidence type="ECO:0000256" key="9">
    <source>
        <dbReference type="PROSITE-ProRule" id="PRU00169"/>
    </source>
</evidence>
<dbReference type="Pfam" id="PF00158">
    <property type="entry name" value="Sigma54_activat"/>
    <property type="match status" value="1"/>
</dbReference>
<dbReference type="PANTHER" id="PTHR32071:SF57">
    <property type="entry name" value="C4-DICARBOXYLATE TRANSPORT TRANSCRIPTIONAL REGULATORY PROTEIN DCTD"/>
    <property type="match status" value="1"/>
</dbReference>
<evidence type="ECO:0000259" key="11">
    <source>
        <dbReference type="PROSITE" id="PS50110"/>
    </source>
</evidence>
<dbReference type="InterPro" id="IPR002078">
    <property type="entry name" value="Sigma_54_int"/>
</dbReference>
<dbReference type="Pfam" id="PF00072">
    <property type="entry name" value="Response_reg"/>
    <property type="match status" value="1"/>
</dbReference>
<evidence type="ECO:0000313" key="12">
    <source>
        <dbReference type="EMBL" id="ABA53033.1"/>
    </source>
</evidence>
<keyword evidence="6" id="KW-0805">Transcription regulation</keyword>
<dbReference type="SUPFAM" id="SSF46689">
    <property type="entry name" value="Homeodomain-like"/>
    <property type="match status" value="1"/>
</dbReference>
<dbReference type="InterPro" id="IPR002197">
    <property type="entry name" value="HTH_Fis"/>
</dbReference>
<feature type="domain" description="Sigma-54 factor interaction" evidence="10">
    <location>
        <begin position="174"/>
        <end position="402"/>
    </location>
</feature>
<dbReference type="Gene3D" id="1.10.8.60">
    <property type="match status" value="1"/>
</dbReference>
<dbReference type="Proteomes" id="UP000002700">
    <property type="component" value="Chromosome II"/>
</dbReference>
<dbReference type="PROSITE" id="PS50110">
    <property type="entry name" value="RESPONSE_REGULATORY"/>
    <property type="match status" value="1"/>
</dbReference>
<dbReference type="Pfam" id="PF02954">
    <property type="entry name" value="HTH_8"/>
    <property type="match status" value="1"/>
</dbReference>
<dbReference type="InterPro" id="IPR025943">
    <property type="entry name" value="Sigma_54_int_dom_ATP-bd_2"/>
</dbReference>
<dbReference type="HOGENOM" id="CLU_000445_0_6_4"/>
<accession>Q3JI73</accession>
<dbReference type="SUPFAM" id="SSF52540">
    <property type="entry name" value="P-loop containing nucleoside triphosphate hydrolases"/>
    <property type="match status" value="1"/>
</dbReference>
<name>Q3JI73_BURP1</name>
<evidence type="ECO:0000256" key="4">
    <source>
        <dbReference type="ARBA" id="ARBA00022840"/>
    </source>
</evidence>
<keyword evidence="5" id="KW-0902">Two-component regulatory system</keyword>
<dbReference type="InterPro" id="IPR003593">
    <property type="entry name" value="AAA+_ATPase"/>
</dbReference>
<dbReference type="EnsemblBacteria" id="ABA53033">
    <property type="protein sequence ID" value="ABA53033"/>
    <property type="gene ID" value="BURPS1710b_A1573"/>
</dbReference>
<dbReference type="Gene3D" id="1.10.10.60">
    <property type="entry name" value="Homeodomain-like"/>
    <property type="match status" value="1"/>
</dbReference>
<dbReference type="InterPro" id="IPR009057">
    <property type="entry name" value="Homeodomain-like_sf"/>
</dbReference>
<keyword evidence="2" id="KW-0547">Nucleotide-binding</keyword>
<dbReference type="EMBL" id="CP000125">
    <property type="protein sequence ID" value="ABA53033.1"/>
    <property type="molecule type" value="Genomic_DNA"/>
</dbReference>
<dbReference type="InterPro" id="IPR025662">
    <property type="entry name" value="Sigma_54_int_dom_ATP-bd_1"/>
</dbReference>
<dbReference type="CDD" id="cd00009">
    <property type="entry name" value="AAA"/>
    <property type="match status" value="1"/>
</dbReference>
<dbReference type="SMART" id="SM00448">
    <property type="entry name" value="REC"/>
    <property type="match status" value="1"/>
</dbReference>
<dbReference type="PANTHER" id="PTHR32071">
    <property type="entry name" value="TRANSCRIPTIONAL REGULATORY PROTEIN"/>
    <property type="match status" value="1"/>
</dbReference>
<dbReference type="GO" id="GO:0006355">
    <property type="term" value="P:regulation of DNA-templated transcription"/>
    <property type="evidence" value="ECO:0007669"/>
    <property type="project" value="InterPro"/>
</dbReference>
<dbReference type="KEGG" id="bpm:BURPS1710b_A1573"/>
<proteinExistence type="predicted"/>
<dbReference type="InterPro" id="IPR001789">
    <property type="entry name" value="Sig_transdc_resp-reg_receiver"/>
</dbReference>
<evidence type="ECO:0000313" key="13">
    <source>
        <dbReference type="Proteomes" id="UP000002700"/>
    </source>
</evidence>